<dbReference type="GO" id="GO:0005737">
    <property type="term" value="C:cytoplasm"/>
    <property type="evidence" value="ECO:0007669"/>
    <property type="project" value="TreeGrafter"/>
</dbReference>
<dbReference type="Pfam" id="PF00636">
    <property type="entry name" value="Ribonuclease_3"/>
    <property type="match status" value="1"/>
</dbReference>
<organism evidence="3 4">
    <name type="scientific">Rubus argutus</name>
    <name type="common">Southern blackberry</name>
    <dbReference type="NCBI Taxonomy" id="59490"/>
    <lineage>
        <taxon>Eukaryota</taxon>
        <taxon>Viridiplantae</taxon>
        <taxon>Streptophyta</taxon>
        <taxon>Embryophyta</taxon>
        <taxon>Tracheophyta</taxon>
        <taxon>Spermatophyta</taxon>
        <taxon>Magnoliopsida</taxon>
        <taxon>eudicotyledons</taxon>
        <taxon>Gunneridae</taxon>
        <taxon>Pentapetalae</taxon>
        <taxon>rosids</taxon>
        <taxon>fabids</taxon>
        <taxon>Rosales</taxon>
        <taxon>Rosaceae</taxon>
        <taxon>Rosoideae</taxon>
        <taxon>Rosoideae incertae sedis</taxon>
        <taxon>Rubus</taxon>
    </lineage>
</organism>
<evidence type="ECO:0000259" key="2">
    <source>
        <dbReference type="PROSITE" id="PS50142"/>
    </source>
</evidence>
<dbReference type="PANTHER" id="PTHR14950:SF70">
    <property type="entry name" value="ENDORIBONUCLEASE DICER HOMOLOG 2"/>
    <property type="match status" value="1"/>
</dbReference>
<dbReference type="GO" id="GO:0005634">
    <property type="term" value="C:nucleus"/>
    <property type="evidence" value="ECO:0007669"/>
    <property type="project" value="TreeGrafter"/>
</dbReference>
<comment type="caution">
    <text evidence="3">The sequence shown here is derived from an EMBL/GenBank/DDBJ whole genome shotgun (WGS) entry which is preliminary data.</text>
</comment>
<evidence type="ECO:0000313" key="3">
    <source>
        <dbReference type="EMBL" id="KAK9922831.1"/>
    </source>
</evidence>
<keyword evidence="4" id="KW-1185">Reference proteome</keyword>
<dbReference type="EMBL" id="JBEDUW010000006">
    <property type="protein sequence ID" value="KAK9922831.1"/>
    <property type="molecule type" value="Genomic_DNA"/>
</dbReference>
<dbReference type="InterPro" id="IPR036389">
    <property type="entry name" value="RNase_III_sf"/>
</dbReference>
<dbReference type="SMART" id="SM00535">
    <property type="entry name" value="RIBOc"/>
    <property type="match status" value="1"/>
</dbReference>
<dbReference type="GO" id="GO:0004525">
    <property type="term" value="F:ribonuclease III activity"/>
    <property type="evidence" value="ECO:0007669"/>
    <property type="project" value="InterPro"/>
</dbReference>
<dbReference type="CDD" id="cd00593">
    <property type="entry name" value="RIBOc"/>
    <property type="match status" value="1"/>
</dbReference>
<dbReference type="AlphaFoldDB" id="A0AAW1WDS3"/>
<dbReference type="Gene3D" id="1.10.1520.10">
    <property type="entry name" value="Ribonuclease III domain"/>
    <property type="match status" value="1"/>
</dbReference>
<dbReference type="InterPro" id="IPR000999">
    <property type="entry name" value="RNase_III_dom"/>
</dbReference>
<dbReference type="PROSITE" id="PS50142">
    <property type="entry name" value="RNASE_3_2"/>
    <property type="match status" value="1"/>
</dbReference>
<accession>A0AAW1WDS3</accession>
<dbReference type="Proteomes" id="UP001457282">
    <property type="component" value="Unassembled WGS sequence"/>
</dbReference>
<protein>
    <recommendedName>
        <fullName evidence="2">RNase III domain-containing protein</fullName>
    </recommendedName>
</protein>
<reference evidence="3 4" key="1">
    <citation type="journal article" date="2023" name="G3 (Bethesda)">
        <title>A chromosome-length genome assembly and annotation of blackberry (Rubus argutus, cv. 'Hillquist').</title>
        <authorList>
            <person name="Bruna T."/>
            <person name="Aryal R."/>
            <person name="Dudchenko O."/>
            <person name="Sargent D.J."/>
            <person name="Mead D."/>
            <person name="Buti M."/>
            <person name="Cavallini A."/>
            <person name="Hytonen T."/>
            <person name="Andres J."/>
            <person name="Pham M."/>
            <person name="Weisz D."/>
            <person name="Mascagni F."/>
            <person name="Usai G."/>
            <person name="Natali L."/>
            <person name="Bassil N."/>
            <person name="Fernandez G.E."/>
            <person name="Lomsadze A."/>
            <person name="Armour M."/>
            <person name="Olukolu B."/>
            <person name="Poorten T."/>
            <person name="Britton C."/>
            <person name="Davik J."/>
            <person name="Ashrafi H."/>
            <person name="Aiden E.L."/>
            <person name="Borodovsky M."/>
            <person name="Worthington M."/>
        </authorList>
    </citation>
    <scope>NUCLEOTIDE SEQUENCE [LARGE SCALE GENOMIC DNA]</scope>
    <source>
        <strain evidence="3">PI 553951</strain>
    </source>
</reference>
<gene>
    <name evidence="3" type="ORF">M0R45_031275</name>
</gene>
<dbReference type="GO" id="GO:0003723">
    <property type="term" value="F:RNA binding"/>
    <property type="evidence" value="ECO:0007669"/>
    <property type="project" value="TreeGrafter"/>
</dbReference>
<sequence length="436" mass="49323">MVEWNGGFVQWSPLGTYLATVHRDGAAIWEGASTFIHLMRYAHPQVSMIDFSSGEKYLVTYSRHKPRNSINDIVIGMRSELDGDVANLHFELEFGRGSLTVNFDYAGEMHLNSEQVLLCRFQITIFGILMDKNLNNLYCITGFLDELNGNSLLWHGGGRVLTYKNYYEAREIWDDNYGGDGDGCDSVRSSSVRWPAKDWVTMATKNMAKRLKIDGAATCDSFFESDRPCHDTNNGDAKLGEGPAKSFHVKDYNSTSINQAVCQQLFRTYQNNQEGLLSVKKERIVSNAALCRLGCDHKLPGFIRSKPFDPKKRIIPGDFSGTCLLKEELLSDERKIYIRGRRKITNKSIADVVEALIGAFLSSCGEMAAVHFMNWVGIKVDLTYIPYDRNFPVQPEKLINVKDLEELLNYSFRDPSLLLEALTHFSKLLFQKAEAT</sequence>
<dbReference type="GO" id="GO:0030422">
    <property type="term" value="P:siRNA processing"/>
    <property type="evidence" value="ECO:0007669"/>
    <property type="project" value="TreeGrafter"/>
</dbReference>
<evidence type="ECO:0000256" key="1">
    <source>
        <dbReference type="ARBA" id="ARBA00022801"/>
    </source>
</evidence>
<proteinExistence type="predicted"/>
<dbReference type="SUPFAM" id="SSF69065">
    <property type="entry name" value="RNase III domain-like"/>
    <property type="match status" value="2"/>
</dbReference>
<dbReference type="PANTHER" id="PTHR14950">
    <property type="entry name" value="DICER-RELATED"/>
    <property type="match status" value="1"/>
</dbReference>
<keyword evidence="1" id="KW-0378">Hydrolase</keyword>
<name>A0AAW1WDS3_RUBAR</name>
<feature type="domain" description="RNase III" evidence="2">
    <location>
        <begin position="257"/>
        <end position="365"/>
    </location>
</feature>
<evidence type="ECO:0000313" key="4">
    <source>
        <dbReference type="Proteomes" id="UP001457282"/>
    </source>
</evidence>